<dbReference type="InterPro" id="IPR000014">
    <property type="entry name" value="PAS"/>
</dbReference>
<name>A0ABT8Y9R7_9SPHN</name>
<gene>
    <name evidence="5" type="ORF">Q4F19_11890</name>
</gene>
<dbReference type="InterPro" id="IPR013655">
    <property type="entry name" value="PAS_fold_3"/>
</dbReference>
<dbReference type="SMART" id="SM00267">
    <property type="entry name" value="GGDEF"/>
    <property type="match status" value="1"/>
</dbReference>
<dbReference type="InterPro" id="IPR035965">
    <property type="entry name" value="PAS-like_dom_sf"/>
</dbReference>
<evidence type="ECO:0000259" key="1">
    <source>
        <dbReference type="PROSITE" id="PS50112"/>
    </source>
</evidence>
<dbReference type="CDD" id="cd01948">
    <property type="entry name" value="EAL"/>
    <property type="match status" value="1"/>
</dbReference>
<dbReference type="Gene3D" id="3.30.70.270">
    <property type="match status" value="1"/>
</dbReference>
<dbReference type="CDD" id="cd01949">
    <property type="entry name" value="GGDEF"/>
    <property type="match status" value="1"/>
</dbReference>
<dbReference type="PROSITE" id="PS50112">
    <property type="entry name" value="PAS"/>
    <property type="match status" value="1"/>
</dbReference>
<dbReference type="EMBL" id="JAUOTP010000005">
    <property type="protein sequence ID" value="MDO6415083.1"/>
    <property type="molecule type" value="Genomic_DNA"/>
</dbReference>
<dbReference type="InterPro" id="IPR001633">
    <property type="entry name" value="EAL_dom"/>
</dbReference>
<dbReference type="PROSITE" id="PS50113">
    <property type="entry name" value="PAC"/>
    <property type="match status" value="3"/>
</dbReference>
<sequence length="854" mass="94165">MSGSPGELVAELSAALTYRPQPALDEPRGRAPSPNLNGILSYARIGVMHRDLDRRVLMVNDHYCQLVGLTADEIDGRSMESLTHPDDWASSSHIFHTQLARAEPFHIEKRYVRPNGSSVWCAEDVSFLRDDQGRAISIITVAQDITARRAAEMEVRESEEHYRHTVELAPQISWTATPSGMVEEVSPRWAEATGTDPVAALGSGWIDRLHLDDVPLALAAWGKALVAGTAVDVEYRLQTVGGHYRWFRARATARRDEEGAIVRWYGTLEDIHDRWLAEEAVRESEERFRLAAQAAGLGVWDYDATRDRREWSRELKLMFGLGDDAPAELETALTLVIPEDRHLLLNLIQAADAGDGDHRFDATIRIRRADTDALRWMRTSGWRIQAPSGRLDRILVTVRDVTDERTAEERIRWTATHDALTELPNRGAFSDQLEMAISMAHAGDSALALVLFDVDHLKATNDTIGHDAGDLLLWTFARRLRETLPQGSMLGRLGGDEFAALVYDPDPDLVADQIAAALKSLHDPFTYDGHTLDCAATAGVAMFPAHGGAATDLLKAADIALYAGKANARGGLSIFRSEMRGDLQRRSSMLGLARVVAREDRIVPHYQPKISLADGRITGFEALLRWRHDTNGIQMPSTVAAAFDDYDLAMQLGERMLECLMRDMRSWLDRGVDFGSIAFNLSPAEFRHENLVPRIMGKLALAGIPPSCFELEVTETVFLGRSAGEVGQTLDAFHREGIRIALDDFGTGFASLTHLQAFPVDVIKIDRSFVGNLSEGSGNAAIVDAVVGLGQRLGMEVVAEGVETPEQAAYLLRQGCGYAQGYLFGKAMPADDAERLLRHPGGMRFEVPGQIGRS</sequence>
<dbReference type="InterPro" id="IPR001610">
    <property type="entry name" value="PAC"/>
</dbReference>
<evidence type="ECO:0000259" key="3">
    <source>
        <dbReference type="PROSITE" id="PS50883"/>
    </source>
</evidence>
<dbReference type="Pfam" id="PF08447">
    <property type="entry name" value="PAS_3"/>
    <property type="match status" value="2"/>
</dbReference>
<dbReference type="InterPro" id="IPR043128">
    <property type="entry name" value="Rev_trsase/Diguanyl_cyclase"/>
</dbReference>
<reference evidence="5" key="1">
    <citation type="submission" date="2023-07" db="EMBL/GenBank/DDBJ databases">
        <authorList>
            <person name="Kim M."/>
        </authorList>
    </citation>
    <scope>NUCLEOTIDE SEQUENCE</scope>
    <source>
        <strain evidence="5">BIUV-7</strain>
    </source>
</reference>
<dbReference type="PANTHER" id="PTHR44757">
    <property type="entry name" value="DIGUANYLATE CYCLASE DGCP"/>
    <property type="match status" value="1"/>
</dbReference>
<dbReference type="RefSeq" id="WP_303542839.1">
    <property type="nucleotide sequence ID" value="NZ_JAUOTP010000005.1"/>
</dbReference>
<dbReference type="SUPFAM" id="SSF141868">
    <property type="entry name" value="EAL domain-like"/>
    <property type="match status" value="1"/>
</dbReference>
<dbReference type="Gene3D" id="3.20.20.450">
    <property type="entry name" value="EAL domain"/>
    <property type="match status" value="1"/>
</dbReference>
<dbReference type="InterPro" id="IPR052155">
    <property type="entry name" value="Biofilm_reg_signaling"/>
</dbReference>
<dbReference type="SMART" id="SM00052">
    <property type="entry name" value="EAL"/>
    <property type="match status" value="1"/>
</dbReference>
<dbReference type="Gene3D" id="3.30.450.20">
    <property type="entry name" value="PAS domain"/>
    <property type="match status" value="3"/>
</dbReference>
<protein>
    <submittedName>
        <fullName evidence="5">EAL domain-containing protein</fullName>
    </submittedName>
</protein>
<evidence type="ECO:0000259" key="2">
    <source>
        <dbReference type="PROSITE" id="PS50113"/>
    </source>
</evidence>
<comment type="caution">
    <text evidence="5">The sequence shown here is derived from an EMBL/GenBank/DDBJ whole genome shotgun (WGS) entry which is preliminary data.</text>
</comment>
<organism evidence="5 6">
    <name type="scientific">Sphingomonas natans</name>
    <dbReference type="NCBI Taxonomy" id="3063330"/>
    <lineage>
        <taxon>Bacteria</taxon>
        <taxon>Pseudomonadati</taxon>
        <taxon>Pseudomonadota</taxon>
        <taxon>Alphaproteobacteria</taxon>
        <taxon>Sphingomonadales</taxon>
        <taxon>Sphingomonadaceae</taxon>
        <taxon>Sphingomonas</taxon>
    </lineage>
</organism>
<dbReference type="SMART" id="SM00091">
    <property type="entry name" value="PAS"/>
    <property type="match status" value="3"/>
</dbReference>
<feature type="domain" description="PAC" evidence="2">
    <location>
        <begin position="231"/>
        <end position="283"/>
    </location>
</feature>
<keyword evidence="6" id="KW-1185">Reference proteome</keyword>
<dbReference type="SMART" id="SM00086">
    <property type="entry name" value="PAC"/>
    <property type="match status" value="3"/>
</dbReference>
<accession>A0ABT8Y9R7</accession>
<dbReference type="InterPro" id="IPR000160">
    <property type="entry name" value="GGDEF_dom"/>
</dbReference>
<dbReference type="InterPro" id="IPR029787">
    <property type="entry name" value="Nucleotide_cyclase"/>
</dbReference>
<dbReference type="Pfam" id="PF00990">
    <property type="entry name" value="GGDEF"/>
    <property type="match status" value="1"/>
</dbReference>
<feature type="domain" description="PAC" evidence="2">
    <location>
        <begin position="105"/>
        <end position="157"/>
    </location>
</feature>
<dbReference type="SUPFAM" id="SSF55785">
    <property type="entry name" value="PYP-like sensor domain (PAS domain)"/>
    <property type="match status" value="3"/>
</dbReference>
<dbReference type="PANTHER" id="PTHR44757:SF2">
    <property type="entry name" value="BIOFILM ARCHITECTURE MAINTENANCE PROTEIN MBAA"/>
    <property type="match status" value="1"/>
</dbReference>
<evidence type="ECO:0000259" key="4">
    <source>
        <dbReference type="PROSITE" id="PS50887"/>
    </source>
</evidence>
<dbReference type="NCBIfam" id="TIGR00229">
    <property type="entry name" value="sensory_box"/>
    <property type="match status" value="3"/>
</dbReference>
<dbReference type="NCBIfam" id="TIGR00254">
    <property type="entry name" value="GGDEF"/>
    <property type="match status" value="1"/>
</dbReference>
<dbReference type="Proteomes" id="UP001169764">
    <property type="component" value="Unassembled WGS sequence"/>
</dbReference>
<dbReference type="SUPFAM" id="SSF55073">
    <property type="entry name" value="Nucleotide cyclase"/>
    <property type="match status" value="1"/>
</dbReference>
<dbReference type="Pfam" id="PF00563">
    <property type="entry name" value="EAL"/>
    <property type="match status" value="1"/>
</dbReference>
<evidence type="ECO:0000313" key="5">
    <source>
        <dbReference type="EMBL" id="MDO6415083.1"/>
    </source>
</evidence>
<dbReference type="PROSITE" id="PS50883">
    <property type="entry name" value="EAL"/>
    <property type="match status" value="1"/>
</dbReference>
<dbReference type="PROSITE" id="PS50887">
    <property type="entry name" value="GGDEF"/>
    <property type="match status" value="1"/>
</dbReference>
<dbReference type="CDD" id="cd00130">
    <property type="entry name" value="PAS"/>
    <property type="match status" value="2"/>
</dbReference>
<feature type="domain" description="GGDEF" evidence="4">
    <location>
        <begin position="445"/>
        <end position="577"/>
    </location>
</feature>
<evidence type="ECO:0000313" key="6">
    <source>
        <dbReference type="Proteomes" id="UP001169764"/>
    </source>
</evidence>
<feature type="domain" description="PAS" evidence="1">
    <location>
        <begin position="32"/>
        <end position="102"/>
    </location>
</feature>
<feature type="domain" description="PAC" evidence="2">
    <location>
        <begin position="360"/>
        <end position="413"/>
    </location>
</feature>
<proteinExistence type="predicted"/>
<feature type="domain" description="EAL" evidence="3">
    <location>
        <begin position="585"/>
        <end position="841"/>
    </location>
</feature>
<dbReference type="InterPro" id="IPR000700">
    <property type="entry name" value="PAS-assoc_C"/>
</dbReference>
<dbReference type="InterPro" id="IPR035919">
    <property type="entry name" value="EAL_sf"/>
</dbReference>